<gene>
    <name evidence="2" type="ORF">CRG98_048281</name>
</gene>
<feature type="compositionally biased region" description="Polar residues" evidence="1">
    <location>
        <begin position="25"/>
        <end position="37"/>
    </location>
</feature>
<proteinExistence type="predicted"/>
<sequence>MSHEAKGSPKRMLGCTKSNRGPGASNPTPNVRTGQNRLSRRRVARTLVRMTYGDIRLIPILFVQAFQIYKLIGQRGSDARSIKSQAFFGFSLSRMGPTAQPSQAIKPWLNPKPRLKPTAPI</sequence>
<reference evidence="2 3" key="1">
    <citation type="submission" date="2017-11" db="EMBL/GenBank/DDBJ databases">
        <title>De-novo sequencing of pomegranate (Punica granatum L.) genome.</title>
        <authorList>
            <person name="Akparov Z."/>
            <person name="Amiraslanov A."/>
            <person name="Hajiyeva S."/>
            <person name="Abbasov M."/>
            <person name="Kaur K."/>
            <person name="Hamwieh A."/>
            <person name="Solovyev V."/>
            <person name="Salamov A."/>
            <person name="Braich B."/>
            <person name="Kosarev P."/>
            <person name="Mahmoud A."/>
            <person name="Hajiyev E."/>
            <person name="Babayeva S."/>
            <person name="Izzatullayeva V."/>
            <person name="Mammadov A."/>
            <person name="Mammadov A."/>
            <person name="Sharifova S."/>
            <person name="Ojaghi J."/>
            <person name="Eynullazada K."/>
            <person name="Bayramov B."/>
            <person name="Abdulazimova A."/>
            <person name="Shahmuradov I."/>
        </authorList>
    </citation>
    <scope>NUCLEOTIDE SEQUENCE [LARGE SCALE GENOMIC DNA]</scope>
    <source>
        <strain evidence="3">cv. AG2017</strain>
        <tissue evidence="2">Leaf</tissue>
    </source>
</reference>
<feature type="region of interest" description="Disordered" evidence="1">
    <location>
        <begin position="1"/>
        <end position="38"/>
    </location>
</feature>
<dbReference type="Proteomes" id="UP000233551">
    <property type="component" value="Unassembled WGS sequence"/>
</dbReference>
<evidence type="ECO:0000313" key="2">
    <source>
        <dbReference type="EMBL" id="PKI31328.1"/>
    </source>
</evidence>
<evidence type="ECO:0000256" key="1">
    <source>
        <dbReference type="SAM" id="MobiDB-lite"/>
    </source>
</evidence>
<feature type="region of interest" description="Disordered" evidence="1">
    <location>
        <begin position="98"/>
        <end position="121"/>
    </location>
</feature>
<organism evidence="2 3">
    <name type="scientific">Punica granatum</name>
    <name type="common">Pomegranate</name>
    <dbReference type="NCBI Taxonomy" id="22663"/>
    <lineage>
        <taxon>Eukaryota</taxon>
        <taxon>Viridiplantae</taxon>
        <taxon>Streptophyta</taxon>
        <taxon>Embryophyta</taxon>
        <taxon>Tracheophyta</taxon>
        <taxon>Spermatophyta</taxon>
        <taxon>Magnoliopsida</taxon>
        <taxon>eudicotyledons</taxon>
        <taxon>Gunneridae</taxon>
        <taxon>Pentapetalae</taxon>
        <taxon>rosids</taxon>
        <taxon>malvids</taxon>
        <taxon>Myrtales</taxon>
        <taxon>Lythraceae</taxon>
        <taxon>Punica</taxon>
    </lineage>
</organism>
<dbReference type="EMBL" id="PGOL01008992">
    <property type="protein sequence ID" value="PKI31328.1"/>
    <property type="molecule type" value="Genomic_DNA"/>
</dbReference>
<comment type="caution">
    <text evidence="2">The sequence shown here is derived from an EMBL/GenBank/DDBJ whole genome shotgun (WGS) entry which is preliminary data.</text>
</comment>
<evidence type="ECO:0000313" key="3">
    <source>
        <dbReference type="Proteomes" id="UP000233551"/>
    </source>
</evidence>
<dbReference type="AlphaFoldDB" id="A0A2I0HI14"/>
<protein>
    <submittedName>
        <fullName evidence="2">Uncharacterized protein</fullName>
    </submittedName>
</protein>
<name>A0A2I0HI14_PUNGR</name>
<keyword evidence="3" id="KW-1185">Reference proteome</keyword>
<accession>A0A2I0HI14</accession>